<reference evidence="7 8" key="1">
    <citation type="submission" date="2021-06" db="EMBL/GenBank/DDBJ databases">
        <title>A haploid diamondback moth (Plutella xylostella L.) genome assembly resolves 31 chromosomes and identifies a diamide resistance mutation.</title>
        <authorList>
            <person name="Ward C.M."/>
            <person name="Perry K.D."/>
            <person name="Baker G."/>
            <person name="Powis K."/>
            <person name="Heckel D.G."/>
            <person name="Baxter S.W."/>
        </authorList>
    </citation>
    <scope>NUCLEOTIDE SEQUENCE [LARGE SCALE GENOMIC DNA]</scope>
    <source>
        <strain evidence="7 8">LV</strain>
        <tissue evidence="7">Single pupa</tissue>
    </source>
</reference>
<feature type="compositionally biased region" description="Pro residues" evidence="5">
    <location>
        <begin position="401"/>
        <end position="413"/>
    </location>
</feature>
<evidence type="ECO:0000256" key="1">
    <source>
        <dbReference type="ARBA" id="ARBA00022553"/>
    </source>
</evidence>
<comment type="caution">
    <text evidence="7">The sequence shown here is derived from an EMBL/GenBank/DDBJ whole genome shotgun (WGS) entry which is preliminary data.</text>
</comment>
<feature type="region of interest" description="Disordered" evidence="5">
    <location>
        <begin position="222"/>
        <end position="554"/>
    </location>
</feature>
<evidence type="ECO:0000256" key="4">
    <source>
        <dbReference type="ARBA" id="ARBA00022833"/>
    </source>
</evidence>
<protein>
    <recommendedName>
        <fullName evidence="6">PHD-type domain-containing protein</fullName>
    </recommendedName>
</protein>
<keyword evidence="8" id="KW-1185">Reference proteome</keyword>
<feature type="domain" description="PHD-type" evidence="6">
    <location>
        <begin position="631"/>
        <end position="734"/>
    </location>
</feature>
<feature type="compositionally biased region" description="Low complexity" evidence="5">
    <location>
        <begin position="422"/>
        <end position="434"/>
    </location>
</feature>
<dbReference type="Gene3D" id="3.30.40.10">
    <property type="entry name" value="Zinc/RING finger domain, C3HC4 (zinc finger)"/>
    <property type="match status" value="1"/>
</dbReference>
<evidence type="ECO:0000256" key="5">
    <source>
        <dbReference type="SAM" id="MobiDB-lite"/>
    </source>
</evidence>
<dbReference type="PROSITE" id="PS51805">
    <property type="entry name" value="EPHD"/>
    <property type="match status" value="1"/>
</dbReference>
<gene>
    <name evidence="7" type="ORF">JYU34_013104</name>
</gene>
<feature type="compositionally biased region" description="Pro residues" evidence="5">
    <location>
        <begin position="314"/>
        <end position="324"/>
    </location>
</feature>
<feature type="compositionally biased region" description="Pro residues" evidence="5">
    <location>
        <begin position="265"/>
        <end position="298"/>
    </location>
</feature>
<evidence type="ECO:0000313" key="7">
    <source>
        <dbReference type="EMBL" id="KAG7303077.1"/>
    </source>
</evidence>
<feature type="compositionally biased region" description="Pro residues" evidence="5">
    <location>
        <begin position="336"/>
        <end position="348"/>
    </location>
</feature>
<name>A0ABQ7QCX0_PLUXY</name>
<proteinExistence type="predicted"/>
<feature type="compositionally biased region" description="Pro residues" evidence="5">
    <location>
        <begin position="377"/>
        <end position="386"/>
    </location>
</feature>
<evidence type="ECO:0000256" key="3">
    <source>
        <dbReference type="ARBA" id="ARBA00022771"/>
    </source>
</evidence>
<dbReference type="PANTHER" id="PTHR14955:SF4">
    <property type="entry name" value="PHD-TYPE DOMAIN-CONTAINING PROTEIN"/>
    <property type="match status" value="1"/>
</dbReference>
<evidence type="ECO:0000313" key="8">
    <source>
        <dbReference type="Proteomes" id="UP000823941"/>
    </source>
</evidence>
<dbReference type="PANTHER" id="PTHR14955">
    <property type="entry name" value="RETINOIC ACID INDUCED 1/TRANSCRIPTION FACTOR 20"/>
    <property type="match status" value="1"/>
</dbReference>
<dbReference type="Pfam" id="PF13771">
    <property type="entry name" value="zf-HC5HC2H"/>
    <property type="match status" value="1"/>
</dbReference>
<keyword evidence="2" id="KW-0479">Metal-binding</keyword>
<evidence type="ECO:0000259" key="6">
    <source>
        <dbReference type="PROSITE" id="PS51805"/>
    </source>
</evidence>
<dbReference type="Proteomes" id="UP000823941">
    <property type="component" value="Chromosome 17"/>
</dbReference>
<feature type="compositionally biased region" description="Pro residues" evidence="5">
    <location>
        <begin position="471"/>
        <end position="480"/>
    </location>
</feature>
<dbReference type="InterPro" id="IPR034732">
    <property type="entry name" value="EPHD"/>
</dbReference>
<feature type="compositionally biased region" description="Low complexity" evidence="5">
    <location>
        <begin position="534"/>
        <end position="545"/>
    </location>
</feature>
<dbReference type="InterPro" id="IPR052440">
    <property type="entry name" value="Trans_Reg/Chrom_Remod"/>
</dbReference>
<keyword evidence="3" id="KW-0863">Zinc-finger</keyword>
<keyword evidence="1" id="KW-0597">Phosphoprotein</keyword>
<feature type="compositionally biased region" description="Basic residues" evidence="5">
    <location>
        <begin position="483"/>
        <end position="502"/>
    </location>
</feature>
<organism evidence="7 8">
    <name type="scientific">Plutella xylostella</name>
    <name type="common">Diamondback moth</name>
    <name type="synonym">Plutella maculipennis</name>
    <dbReference type="NCBI Taxonomy" id="51655"/>
    <lineage>
        <taxon>Eukaryota</taxon>
        <taxon>Metazoa</taxon>
        <taxon>Ecdysozoa</taxon>
        <taxon>Arthropoda</taxon>
        <taxon>Hexapoda</taxon>
        <taxon>Insecta</taxon>
        <taxon>Pterygota</taxon>
        <taxon>Neoptera</taxon>
        <taxon>Endopterygota</taxon>
        <taxon>Lepidoptera</taxon>
        <taxon>Glossata</taxon>
        <taxon>Ditrysia</taxon>
        <taxon>Yponomeutoidea</taxon>
        <taxon>Plutellidae</taxon>
        <taxon>Plutella</taxon>
    </lineage>
</organism>
<evidence type="ECO:0000256" key="2">
    <source>
        <dbReference type="ARBA" id="ARBA00022723"/>
    </source>
</evidence>
<feature type="compositionally biased region" description="Pro residues" evidence="5">
    <location>
        <begin position="439"/>
        <end position="448"/>
    </location>
</feature>
<feature type="compositionally biased region" description="Basic and acidic residues" evidence="5">
    <location>
        <begin position="524"/>
        <end position="533"/>
    </location>
</feature>
<dbReference type="EMBL" id="JAHIBW010000017">
    <property type="protein sequence ID" value="KAG7303077.1"/>
    <property type="molecule type" value="Genomic_DNA"/>
</dbReference>
<accession>A0ABQ7QCX0</accession>
<sequence>MSGGSQHPNGRQAQLGAGWSPLQVLQMASYLARAPQAHLAAERGVTWHTPTPPHLYHVPAPSPPDPLQAMKVSAAAGNSVFRHSATPPELYRHTPTPPDKHLMRHTPSPGDVKAGVSLPAPDIFPHLGSARGKLSESEHYSHIIISLLSRAEDLLYGRGGVDLSCPRGGGGGGGGGGGRAANGSPAALSVRDAPTINSLIARAPPRHRVDSLLERLAPAAPAPASVIVQPRAPPTPSPPSADDEDNSGGSSKRKRKPERVVRVPAAPPEPGPPAPPCSPPPRASPPRASPPRATPPRAEPGEQPPAEQRVSPPRAAPPPSPPRVSLPLPLENGAPASPPAPPAAPEPAPHARRKTNSTSSETIDDIAAMIASDKPCEPPPPEPAAPPVSIDKLKSVLGSPSPAPPAASPPRAPAAPRRRSARAAADAAPSPSEARPAEPDPPPAPPAPAAAASIVDVEDQLEKMFAGLEPPADPARPAPATPKGRKRRKSSVTKADKKRRSSRASPGADGKKKPGRKKAPKQRKNGEAVKEYDSGSNASSGRSRGPYIQIRGPRDSPLSVCVVNAAAGEDEEARRRPEAEWRARGGRGLHCSTLGLRYDAATPDASWRCAFCARPPHPRTRPPLGDLFGPYTLTTDCEEYRALDESERRDPEVWVHEDCAVWAGGVLAAGARVWGLAPAVWAAAREACAACGARGAALACSRRACGARAHLPCARDAGWALPADEFRALCPQHRA</sequence>
<feature type="compositionally biased region" description="Basic residues" evidence="5">
    <location>
        <begin position="513"/>
        <end position="523"/>
    </location>
</feature>
<dbReference type="InterPro" id="IPR013083">
    <property type="entry name" value="Znf_RING/FYVE/PHD"/>
</dbReference>
<keyword evidence="4" id="KW-0862">Zinc</keyword>